<dbReference type="OrthoDB" id="9809458at2"/>
<comment type="pathway">
    <text evidence="1">Isoprenoid biosynthesis; dimethylallyl diphosphate biosynthesis; dimethylallyl diphosphate from isopentenyl diphosphate: step 1/1.</text>
</comment>
<dbReference type="EC" id="5.3.3.2" evidence="3 10"/>
<dbReference type="UniPathway" id="UPA00059">
    <property type="reaction ID" value="UER00104"/>
</dbReference>
<dbReference type="GO" id="GO:0046872">
    <property type="term" value="F:metal ion binding"/>
    <property type="evidence" value="ECO:0007669"/>
    <property type="project" value="UniProtKB-KW"/>
</dbReference>
<feature type="active site" evidence="11">
    <location>
        <position position="111"/>
    </location>
</feature>
<dbReference type="InterPro" id="IPR011876">
    <property type="entry name" value="IsopentenylPP_isomerase_typ1"/>
</dbReference>
<dbReference type="EMBL" id="FOXQ01000003">
    <property type="protein sequence ID" value="SFP90408.1"/>
    <property type="molecule type" value="Genomic_DNA"/>
</dbReference>
<evidence type="ECO:0000256" key="9">
    <source>
        <dbReference type="ARBA" id="ARBA00023235"/>
    </source>
</evidence>
<dbReference type="GO" id="GO:0005737">
    <property type="term" value="C:cytoplasm"/>
    <property type="evidence" value="ECO:0007669"/>
    <property type="project" value="TreeGrafter"/>
</dbReference>
<dbReference type="NCBIfam" id="NF002995">
    <property type="entry name" value="PRK03759.1"/>
    <property type="match status" value="1"/>
</dbReference>
<evidence type="ECO:0000256" key="8">
    <source>
        <dbReference type="ARBA" id="ARBA00023229"/>
    </source>
</evidence>
<accession>A0A1I5U547</accession>
<keyword evidence="9 13" id="KW-0413">Isomerase</keyword>
<dbReference type="GO" id="GO:0009240">
    <property type="term" value="P:isopentenyl diphosphate biosynthetic process"/>
    <property type="evidence" value="ECO:0007669"/>
    <property type="project" value="TreeGrafter"/>
</dbReference>
<dbReference type="Pfam" id="PF00293">
    <property type="entry name" value="NUDIX"/>
    <property type="match status" value="1"/>
</dbReference>
<dbReference type="Proteomes" id="UP000199031">
    <property type="component" value="Unassembled WGS sequence"/>
</dbReference>
<dbReference type="PANTHER" id="PTHR10885:SF0">
    <property type="entry name" value="ISOPENTENYL-DIPHOSPHATE DELTA-ISOMERASE"/>
    <property type="match status" value="1"/>
</dbReference>
<dbReference type="AlphaFoldDB" id="A0A1I5U547"/>
<feature type="active site" evidence="11">
    <location>
        <position position="64"/>
    </location>
</feature>
<dbReference type="PIRSF" id="PIRSF018427">
    <property type="entry name" value="Isopntndiph_ism"/>
    <property type="match status" value="1"/>
</dbReference>
<dbReference type="CDD" id="cd02885">
    <property type="entry name" value="NUDIX_IPP_Isomerase"/>
    <property type="match status" value="1"/>
</dbReference>
<evidence type="ECO:0000256" key="5">
    <source>
        <dbReference type="ARBA" id="ARBA00022723"/>
    </source>
</evidence>
<reference evidence="13 14" key="1">
    <citation type="submission" date="2016-10" db="EMBL/GenBank/DDBJ databases">
        <authorList>
            <person name="de Groot N.N."/>
        </authorList>
    </citation>
    <scope>NUCLEOTIDE SEQUENCE [LARGE SCALE GENOMIC DNA]</scope>
    <source>
        <strain evidence="13 14">DSM 28286</strain>
    </source>
</reference>
<evidence type="ECO:0000256" key="3">
    <source>
        <dbReference type="ARBA" id="ARBA00012057"/>
    </source>
</evidence>
<evidence type="ECO:0000256" key="6">
    <source>
        <dbReference type="ARBA" id="ARBA00022842"/>
    </source>
</evidence>
<dbReference type="SUPFAM" id="SSF55811">
    <property type="entry name" value="Nudix"/>
    <property type="match status" value="1"/>
</dbReference>
<evidence type="ECO:0000313" key="13">
    <source>
        <dbReference type="EMBL" id="SFP90408.1"/>
    </source>
</evidence>
<keyword evidence="7" id="KW-0464">Manganese</keyword>
<evidence type="ECO:0000256" key="2">
    <source>
        <dbReference type="ARBA" id="ARBA00007579"/>
    </source>
</evidence>
<dbReference type="InterPro" id="IPR056375">
    <property type="entry name" value="Idi_bact"/>
</dbReference>
<name>A0A1I5U547_9BACT</name>
<evidence type="ECO:0000313" key="14">
    <source>
        <dbReference type="Proteomes" id="UP000199031"/>
    </source>
</evidence>
<evidence type="ECO:0000259" key="12">
    <source>
        <dbReference type="PROSITE" id="PS51462"/>
    </source>
</evidence>
<proteinExistence type="inferred from homology"/>
<dbReference type="NCBIfam" id="TIGR02150">
    <property type="entry name" value="IPP_isom_1"/>
    <property type="match status" value="1"/>
</dbReference>
<evidence type="ECO:0000256" key="10">
    <source>
        <dbReference type="NCBIfam" id="TIGR02150"/>
    </source>
</evidence>
<evidence type="ECO:0000256" key="7">
    <source>
        <dbReference type="ARBA" id="ARBA00023211"/>
    </source>
</evidence>
<comment type="similarity">
    <text evidence="2">Belongs to the IPP isomerase type 1 family.</text>
</comment>
<keyword evidence="5" id="KW-0479">Metal-binding</keyword>
<dbReference type="InterPro" id="IPR015797">
    <property type="entry name" value="NUDIX_hydrolase-like_dom_sf"/>
</dbReference>
<dbReference type="GO" id="GO:0050992">
    <property type="term" value="P:dimethylallyl diphosphate biosynthetic process"/>
    <property type="evidence" value="ECO:0007669"/>
    <property type="project" value="UniProtKB-UniPathway"/>
</dbReference>
<feature type="domain" description="Nudix hydrolase" evidence="12">
    <location>
        <begin position="27"/>
        <end position="159"/>
    </location>
</feature>
<protein>
    <recommendedName>
        <fullName evidence="3 10">Isopentenyl-diphosphate delta-isomerase</fullName>
        <ecNumber evidence="3 10">5.3.3.2</ecNumber>
    </recommendedName>
</protein>
<evidence type="ECO:0000256" key="11">
    <source>
        <dbReference type="PIRSR" id="PIRSR018427-1"/>
    </source>
</evidence>
<dbReference type="InterPro" id="IPR000086">
    <property type="entry name" value="NUDIX_hydrolase_dom"/>
</dbReference>
<dbReference type="PROSITE" id="PS51462">
    <property type="entry name" value="NUDIX"/>
    <property type="match status" value="1"/>
</dbReference>
<dbReference type="HAMAP" id="MF_00202">
    <property type="entry name" value="Idi"/>
    <property type="match status" value="1"/>
</dbReference>
<dbReference type="STRING" id="1465490.SAMN05444277_10374"/>
<dbReference type="Gene3D" id="3.90.79.10">
    <property type="entry name" value="Nucleoside Triphosphate Pyrophosphohydrolase"/>
    <property type="match status" value="1"/>
</dbReference>
<keyword evidence="4" id="KW-0963">Cytoplasm</keyword>
<dbReference type="RefSeq" id="WP_090656443.1">
    <property type="nucleotide sequence ID" value="NZ_FOXQ01000003.1"/>
</dbReference>
<organism evidence="13 14">
    <name type="scientific">Parafilimonas terrae</name>
    <dbReference type="NCBI Taxonomy" id="1465490"/>
    <lineage>
        <taxon>Bacteria</taxon>
        <taxon>Pseudomonadati</taxon>
        <taxon>Bacteroidota</taxon>
        <taxon>Chitinophagia</taxon>
        <taxon>Chitinophagales</taxon>
        <taxon>Chitinophagaceae</taxon>
        <taxon>Parafilimonas</taxon>
    </lineage>
</organism>
<dbReference type="PANTHER" id="PTHR10885">
    <property type="entry name" value="ISOPENTENYL-DIPHOSPHATE DELTA-ISOMERASE"/>
    <property type="match status" value="1"/>
</dbReference>
<evidence type="ECO:0000256" key="1">
    <source>
        <dbReference type="ARBA" id="ARBA00004826"/>
    </source>
</evidence>
<keyword evidence="6" id="KW-0460">Magnesium</keyword>
<keyword evidence="8" id="KW-0414">Isoprene biosynthesis</keyword>
<dbReference type="GO" id="GO:0004452">
    <property type="term" value="F:isopentenyl-diphosphate delta-isomerase activity"/>
    <property type="evidence" value="ECO:0007669"/>
    <property type="project" value="UniProtKB-UniRule"/>
</dbReference>
<keyword evidence="14" id="KW-1185">Reference proteome</keyword>
<gene>
    <name evidence="13" type="ORF">SAMN05444277_10374</name>
</gene>
<evidence type="ECO:0000256" key="4">
    <source>
        <dbReference type="ARBA" id="ARBA00022490"/>
    </source>
</evidence>
<sequence>MEEVILVDDQDKEIGVMEKMEAHLKGRLHRAFSIFIFNNKNEMLLQQRAAGKYHSGGLWTNACCSHPRPNENIEDAAARRLKEELGFETPLDKIFDFTYKASFDNGLTEHEFDHVFAGIYSGEMNINKNEAENVCFRSMEEIESDLQTHPHKFTAWFSLAFPRIKNWKNTASAVA</sequence>